<dbReference type="InterPro" id="IPR011990">
    <property type="entry name" value="TPR-like_helical_dom_sf"/>
</dbReference>
<dbReference type="Proteomes" id="UP000614047">
    <property type="component" value="Unassembled WGS sequence"/>
</dbReference>
<dbReference type="AlphaFoldDB" id="A0A931DQQ9"/>
<accession>A0A931DQQ9</accession>
<organism evidence="1 2">
    <name type="scientific">Actinomadura viridis</name>
    <dbReference type="NCBI Taxonomy" id="58110"/>
    <lineage>
        <taxon>Bacteria</taxon>
        <taxon>Bacillati</taxon>
        <taxon>Actinomycetota</taxon>
        <taxon>Actinomycetes</taxon>
        <taxon>Streptosporangiales</taxon>
        <taxon>Thermomonosporaceae</taxon>
        <taxon>Actinomadura</taxon>
    </lineage>
</organism>
<evidence type="ECO:0000313" key="2">
    <source>
        <dbReference type="Proteomes" id="UP000614047"/>
    </source>
</evidence>
<sequence length="416" mass="45147">MACELMKAAGVAHASVDNITRQMLDWEKGLHFPRDWTDAYAIAFDTTPAELFGDAPPMWASSLHEPLAEIEDDVKRRALLGILATAAATVPLGYEGERQRAALNSAFGAAPTERDADTWERVAYDYAHEVGTIRTPAQVVLPELLTDLGELSMLIPQATGPARHRLIHSAAELAALTAIAFTQIEDFRSARRWWRSAARAADESGDHLLSARVRGKQAVFSLYEADRPELSSLGTAEEAIAIGRGVPCGGIASAYAAKAQALAQLGRHTEAVGAVEKLRKVFDKLPDETRDDTASQWGWYEHRLHFVVSHVYTLGGDVSRANAAQDAAEALRPGRISLGRAQVELHRAGCMLRTGDIDEGARHTVRVLERLPAEFASDGLVRRTAVTSLGLAPPDATNRPSVREARELLALTSGER</sequence>
<dbReference type="SUPFAM" id="SSF48452">
    <property type="entry name" value="TPR-like"/>
    <property type="match status" value="1"/>
</dbReference>
<dbReference type="Gene3D" id="1.25.40.10">
    <property type="entry name" value="Tetratricopeptide repeat domain"/>
    <property type="match status" value="1"/>
</dbReference>
<keyword evidence="2" id="KW-1185">Reference proteome</keyword>
<comment type="caution">
    <text evidence="1">The sequence shown here is derived from an EMBL/GenBank/DDBJ whole genome shotgun (WGS) entry which is preliminary data.</text>
</comment>
<dbReference type="EMBL" id="JADOUA010000001">
    <property type="protein sequence ID" value="MBG6092056.1"/>
    <property type="molecule type" value="Genomic_DNA"/>
</dbReference>
<name>A0A931DQQ9_9ACTN</name>
<evidence type="ECO:0000313" key="1">
    <source>
        <dbReference type="EMBL" id="MBG6092056.1"/>
    </source>
</evidence>
<proteinExistence type="predicted"/>
<gene>
    <name evidence="1" type="ORF">IW256_006169</name>
</gene>
<protein>
    <submittedName>
        <fullName evidence="1">Tetratricopeptide (TPR) repeat protein</fullName>
    </submittedName>
</protein>
<dbReference type="RefSeq" id="WP_197014296.1">
    <property type="nucleotide sequence ID" value="NZ_BAABES010000002.1"/>
</dbReference>
<reference evidence="1" key="1">
    <citation type="submission" date="2020-11" db="EMBL/GenBank/DDBJ databases">
        <title>Sequencing the genomes of 1000 actinobacteria strains.</title>
        <authorList>
            <person name="Klenk H.-P."/>
        </authorList>
    </citation>
    <scope>NUCLEOTIDE SEQUENCE</scope>
    <source>
        <strain evidence="1">DSM 43175</strain>
    </source>
</reference>